<evidence type="ECO:0000313" key="3">
    <source>
        <dbReference type="EMBL" id="NUB02864.1"/>
    </source>
</evidence>
<accession>A0ABX2KNM2</accession>
<evidence type="ECO:0000256" key="1">
    <source>
        <dbReference type="SAM" id="MobiDB-lite"/>
    </source>
</evidence>
<keyword evidence="4" id="KW-1185">Reference proteome</keyword>
<proteinExistence type="predicted"/>
<feature type="transmembrane region" description="Helical" evidence="2">
    <location>
        <begin position="373"/>
        <end position="392"/>
    </location>
</feature>
<comment type="caution">
    <text evidence="3">The sequence shown here is derived from an EMBL/GenBank/DDBJ whole genome shotgun (WGS) entry which is preliminary data.</text>
</comment>
<sequence>MSAPAERAADHEAYGSDNRPAARRLRRRRVQAARHGWRGGSGPDAPHHRRCRGQRPASGGRRRGPGGRQRPGTPGRVARRRRLVPRAGGPERRGCRADRHRVLGTGARPERDPAQPSPLCRHTNRNHRLRALRHAGGPPPVVGRHECARHPAGARRLHRGSAAEGHRTVTVRPAPSPSAPPTAPAAAATAAAAAGPGVLALFRAFHADLLAACAQDQAPAGSVAERLVAMLHGMSASATAQGPAAHGTVVKAAFAMAMLADRALAQVKPADAVVAGRLFGANATLQTLFVQADDLIRQGAKADRGLAAVYLAALALGFPDDAQATARRSPLHRIVTGREGGTEQPQAGLASRRAYDPPMGAVVGGFRPSARRWWVAVGGVAALFLLVSHLLWSTAVNDLQRDLRGARSAVEDMGQSWSY</sequence>
<reference evidence="3 4" key="1">
    <citation type="submission" date="2019-10" db="EMBL/GenBank/DDBJ databases">
        <title>Genome sequence of Azospirillum melinis.</title>
        <authorList>
            <person name="Ambrosini A."/>
            <person name="Sant'Anna F.H."/>
            <person name="Cassan F.D."/>
            <person name="Souza E.M."/>
            <person name="Passaglia L.M.P."/>
        </authorList>
    </citation>
    <scope>NUCLEOTIDE SEQUENCE [LARGE SCALE GENOMIC DNA]</scope>
    <source>
        <strain evidence="3 4">TMCY0552</strain>
    </source>
</reference>
<feature type="region of interest" description="Disordered" evidence="1">
    <location>
        <begin position="1"/>
        <end position="122"/>
    </location>
</feature>
<feature type="compositionally biased region" description="Basic residues" evidence="1">
    <location>
        <begin position="21"/>
        <end position="37"/>
    </location>
</feature>
<dbReference type="InterPro" id="IPR038522">
    <property type="entry name" value="T4/T6SS_DotU_sf"/>
</dbReference>
<feature type="compositionally biased region" description="Pro residues" evidence="1">
    <location>
        <begin position="174"/>
        <end position="183"/>
    </location>
</feature>
<evidence type="ECO:0000256" key="2">
    <source>
        <dbReference type="SAM" id="Phobius"/>
    </source>
</evidence>
<evidence type="ECO:0000313" key="4">
    <source>
        <dbReference type="Proteomes" id="UP000605086"/>
    </source>
</evidence>
<name>A0ABX2KNM2_9PROT</name>
<dbReference type="EMBL" id="WHOS01000049">
    <property type="protein sequence ID" value="NUB02864.1"/>
    <property type="molecule type" value="Genomic_DNA"/>
</dbReference>
<gene>
    <name evidence="3" type="ORF">GBZ48_26855</name>
</gene>
<evidence type="ECO:0008006" key="5">
    <source>
        <dbReference type="Google" id="ProtNLM"/>
    </source>
</evidence>
<keyword evidence="2" id="KW-1133">Transmembrane helix</keyword>
<keyword evidence="2" id="KW-0472">Membrane</keyword>
<feature type="region of interest" description="Disordered" evidence="1">
    <location>
        <begin position="151"/>
        <end position="183"/>
    </location>
</feature>
<keyword evidence="2" id="KW-0812">Transmembrane</keyword>
<dbReference type="Proteomes" id="UP000605086">
    <property type="component" value="Unassembled WGS sequence"/>
</dbReference>
<dbReference type="Gene3D" id="1.25.40.590">
    <property type="entry name" value="Type IV / VI secretion system, DotU"/>
    <property type="match status" value="1"/>
</dbReference>
<feature type="compositionally biased region" description="Basic and acidic residues" evidence="1">
    <location>
        <begin position="89"/>
        <end position="101"/>
    </location>
</feature>
<organism evidence="3 4">
    <name type="scientific">Azospirillum melinis</name>
    <dbReference type="NCBI Taxonomy" id="328839"/>
    <lineage>
        <taxon>Bacteria</taxon>
        <taxon>Pseudomonadati</taxon>
        <taxon>Pseudomonadota</taxon>
        <taxon>Alphaproteobacteria</taxon>
        <taxon>Rhodospirillales</taxon>
        <taxon>Azospirillaceae</taxon>
        <taxon>Azospirillum</taxon>
    </lineage>
</organism>
<protein>
    <recommendedName>
        <fullName evidence="5">Type IV / VI secretion system DotU domain-containing protein</fullName>
    </recommendedName>
</protein>